<dbReference type="PANTHER" id="PTHR36701:SF1">
    <property type="entry name" value="EPOXYQUEUOSINE REDUCTASE QUEH"/>
    <property type="match status" value="1"/>
</dbReference>
<dbReference type="Pfam" id="PF02677">
    <property type="entry name" value="QueH"/>
    <property type="match status" value="1"/>
</dbReference>
<evidence type="ECO:0000256" key="13">
    <source>
        <dbReference type="ARBA" id="ARBA00023157"/>
    </source>
</evidence>
<keyword evidence="7 17" id="KW-0819">tRNA processing</keyword>
<evidence type="ECO:0000256" key="7">
    <source>
        <dbReference type="ARBA" id="ARBA00022694"/>
    </source>
</evidence>
<feature type="binding site" evidence="17">
    <location>
        <position position="9"/>
    </location>
    <ligand>
        <name>[4Fe-4S] cluster</name>
        <dbReference type="ChEBI" id="CHEBI:49883"/>
    </ligand>
</feature>
<dbReference type="Gene3D" id="3.40.50.620">
    <property type="entry name" value="HUPs"/>
    <property type="match status" value="1"/>
</dbReference>
<evidence type="ECO:0000256" key="12">
    <source>
        <dbReference type="ARBA" id="ARBA00023014"/>
    </source>
</evidence>
<evidence type="ECO:0000256" key="2">
    <source>
        <dbReference type="ARBA" id="ARBA00004691"/>
    </source>
</evidence>
<comment type="function">
    <text evidence="1 17">Catalyzes the conversion of epoxyqueuosine (oQ) to queuosine (Q), which is a hypermodified base found in the wobble positions of tRNA(Asp), tRNA(Asn), tRNA(His) and tRNA(Tyr).</text>
</comment>
<keyword evidence="8 17" id="KW-0479">Metal-binding</keyword>
<dbReference type="PANTHER" id="PTHR36701">
    <property type="entry name" value="EPOXYQUEUOSINE REDUCTASE QUEH"/>
    <property type="match status" value="1"/>
</dbReference>
<dbReference type="GO" id="GO:0046872">
    <property type="term" value="F:metal ion binding"/>
    <property type="evidence" value="ECO:0007669"/>
    <property type="project" value="UniProtKB-KW"/>
</dbReference>
<gene>
    <name evidence="17" type="primary">queH</name>
    <name evidence="19" type="ordered locus">Dvul_0320</name>
</gene>
<evidence type="ECO:0000256" key="6">
    <source>
        <dbReference type="ARBA" id="ARBA00022485"/>
    </source>
</evidence>
<dbReference type="InterPro" id="IPR003828">
    <property type="entry name" value="QueH"/>
</dbReference>
<evidence type="ECO:0000256" key="9">
    <source>
        <dbReference type="ARBA" id="ARBA00022785"/>
    </source>
</evidence>
<evidence type="ECO:0000256" key="14">
    <source>
        <dbReference type="ARBA" id="ARBA00023284"/>
    </source>
</evidence>
<name>A0A0H3A5R1_NITV4</name>
<evidence type="ECO:0000256" key="18">
    <source>
        <dbReference type="SAM" id="MobiDB-lite"/>
    </source>
</evidence>
<evidence type="ECO:0000256" key="16">
    <source>
        <dbReference type="ARBA" id="ARBA00047415"/>
    </source>
</evidence>
<keyword evidence="14 17" id="KW-0676">Redox-active center</keyword>
<sequence>MSRLLLHVCCGPCSIATVRMLRDEGYEVTGLFVNPNIHPLQEYLKRREAMQETAARLDLPMIWRDDVYDVPAWLRGMAWREAPETRCRICYATRIETTLAVARHGGFDAFSTTLLYSRHQRHETIREVCEGAAADGPVSFVYRDFRTGWQEGIDTSRGWGIYRQQWCGCIYSENERHAADFSKATGRRPDSRRRAEGPVSSPSSGGGRTGQSPAQRG</sequence>
<reference evidence="20" key="1">
    <citation type="journal article" date="2009" name="Environ. Microbiol.">
        <title>Contribution of mobile genetic elements to Desulfovibrio vulgaris genome plasticity.</title>
        <authorList>
            <person name="Walker C.B."/>
            <person name="Stolyar S."/>
            <person name="Chivian D."/>
            <person name="Pinel N."/>
            <person name="Gabster J.A."/>
            <person name="Dehal P.S."/>
            <person name="He Z."/>
            <person name="Yang Z.K."/>
            <person name="Yen H.C."/>
            <person name="Zhou J."/>
            <person name="Wall J.D."/>
            <person name="Hazen T.C."/>
            <person name="Arkin A.P."/>
            <person name="Stahl D.A."/>
        </authorList>
    </citation>
    <scope>NUCLEOTIDE SEQUENCE [LARGE SCALE GENOMIC DNA]</scope>
    <source>
        <strain evidence="20">DP4</strain>
    </source>
</reference>
<evidence type="ECO:0000256" key="1">
    <source>
        <dbReference type="ARBA" id="ARBA00002268"/>
    </source>
</evidence>
<dbReference type="InterPro" id="IPR014729">
    <property type="entry name" value="Rossmann-like_a/b/a_fold"/>
</dbReference>
<evidence type="ECO:0000313" key="19">
    <source>
        <dbReference type="EMBL" id="ABM27343.1"/>
    </source>
</evidence>
<comment type="pathway">
    <text evidence="2 17">tRNA modification; tRNA-queuosine biosynthesis.</text>
</comment>
<dbReference type="Proteomes" id="UP000009173">
    <property type="component" value="Chromosome"/>
</dbReference>
<keyword evidence="10 17" id="KW-0560">Oxidoreductase</keyword>
<keyword evidence="12 17" id="KW-0411">Iron-sulfur</keyword>
<dbReference type="GO" id="GO:0008616">
    <property type="term" value="P:tRNA queuosine(34) biosynthetic process"/>
    <property type="evidence" value="ECO:0007669"/>
    <property type="project" value="UniProtKB-UniRule"/>
</dbReference>
<feature type="region of interest" description="Disordered" evidence="18">
    <location>
        <begin position="180"/>
        <end position="217"/>
    </location>
</feature>
<evidence type="ECO:0000256" key="8">
    <source>
        <dbReference type="ARBA" id="ARBA00022723"/>
    </source>
</evidence>
<feature type="binding site" evidence="17">
    <location>
        <position position="90"/>
    </location>
    <ligand>
        <name>[4Fe-4S] cluster</name>
        <dbReference type="ChEBI" id="CHEBI:49883"/>
    </ligand>
</feature>
<feature type="binding site" evidence="17">
    <location>
        <position position="87"/>
    </location>
    <ligand>
        <name>[4Fe-4S] cluster</name>
        <dbReference type="ChEBI" id="CHEBI:49883"/>
    </ligand>
</feature>
<dbReference type="GO" id="GO:0051539">
    <property type="term" value="F:4 iron, 4 sulfur cluster binding"/>
    <property type="evidence" value="ECO:0007669"/>
    <property type="project" value="UniProtKB-UniRule"/>
</dbReference>
<feature type="compositionally biased region" description="Basic and acidic residues" evidence="18">
    <location>
        <begin position="187"/>
        <end position="196"/>
    </location>
</feature>
<comment type="catalytic activity">
    <reaction evidence="16 17">
        <text>epoxyqueuosine(34) in tRNA + AH2 = queuosine(34) in tRNA + A + H2O</text>
        <dbReference type="Rhea" id="RHEA:32159"/>
        <dbReference type="Rhea" id="RHEA-COMP:18571"/>
        <dbReference type="Rhea" id="RHEA-COMP:18582"/>
        <dbReference type="ChEBI" id="CHEBI:13193"/>
        <dbReference type="ChEBI" id="CHEBI:15377"/>
        <dbReference type="ChEBI" id="CHEBI:17499"/>
        <dbReference type="ChEBI" id="CHEBI:194431"/>
        <dbReference type="ChEBI" id="CHEBI:194443"/>
        <dbReference type="EC" id="1.17.99.6"/>
    </reaction>
</comment>
<organism evidence="19 20">
    <name type="scientific">Nitratidesulfovibrio vulgaris (strain DP4)</name>
    <name type="common">Desulfovibrio vulgaris</name>
    <dbReference type="NCBI Taxonomy" id="391774"/>
    <lineage>
        <taxon>Bacteria</taxon>
        <taxon>Pseudomonadati</taxon>
        <taxon>Thermodesulfobacteriota</taxon>
        <taxon>Desulfovibrionia</taxon>
        <taxon>Desulfovibrionales</taxon>
        <taxon>Desulfovibrionaceae</taxon>
        <taxon>Nitratidesulfovibrio</taxon>
    </lineage>
</organism>
<dbReference type="AlphaFoldDB" id="A0A0H3A5R1"/>
<evidence type="ECO:0000256" key="17">
    <source>
        <dbReference type="HAMAP-Rule" id="MF_02089"/>
    </source>
</evidence>
<evidence type="ECO:0000256" key="15">
    <source>
        <dbReference type="ARBA" id="ARBA00031446"/>
    </source>
</evidence>
<dbReference type="RefSeq" id="WP_011791537.1">
    <property type="nucleotide sequence ID" value="NC_008751.1"/>
</dbReference>
<keyword evidence="11 17" id="KW-0408">Iron</keyword>
<accession>A0A0H3A5R1</accession>
<dbReference type="SUPFAM" id="SSF52402">
    <property type="entry name" value="Adenine nucleotide alpha hydrolases-like"/>
    <property type="match status" value="1"/>
</dbReference>
<dbReference type="GO" id="GO:0052693">
    <property type="term" value="F:epoxyqueuosine reductase activity"/>
    <property type="evidence" value="ECO:0007669"/>
    <property type="project" value="UniProtKB-UniRule"/>
</dbReference>
<evidence type="ECO:0000256" key="11">
    <source>
        <dbReference type="ARBA" id="ARBA00023004"/>
    </source>
</evidence>
<keyword evidence="13 17" id="KW-1015">Disulfide bond</keyword>
<dbReference type="EC" id="1.17.99.6" evidence="4 17"/>
<dbReference type="EMBL" id="CP000527">
    <property type="protein sequence ID" value="ABM27343.1"/>
    <property type="molecule type" value="Genomic_DNA"/>
</dbReference>
<dbReference type="HOGENOM" id="CLU_088177_1_1_7"/>
<evidence type="ECO:0000256" key="4">
    <source>
        <dbReference type="ARBA" id="ARBA00012622"/>
    </source>
</evidence>
<dbReference type="HAMAP" id="MF_02089">
    <property type="entry name" value="QueH"/>
    <property type="match status" value="1"/>
</dbReference>
<keyword evidence="9 17" id="KW-0671">Queuosine biosynthesis</keyword>
<proteinExistence type="inferred from homology"/>
<evidence type="ECO:0000313" key="20">
    <source>
        <dbReference type="Proteomes" id="UP000009173"/>
    </source>
</evidence>
<dbReference type="UniPathway" id="UPA00392"/>
<feature type="binding site" evidence="17">
    <location>
        <position position="10"/>
    </location>
    <ligand>
        <name>[4Fe-4S] cluster</name>
        <dbReference type="ChEBI" id="CHEBI:49883"/>
    </ligand>
</feature>
<evidence type="ECO:0000256" key="5">
    <source>
        <dbReference type="ARBA" id="ARBA00016895"/>
    </source>
</evidence>
<keyword evidence="6 17" id="KW-0004">4Fe-4S</keyword>
<protein>
    <recommendedName>
        <fullName evidence="5 17">Epoxyqueuosine reductase QueH</fullName>
        <ecNumber evidence="4 17">1.17.99.6</ecNumber>
    </recommendedName>
    <alternativeName>
        <fullName evidence="15 17">Queuosine biosynthesis protein QueH</fullName>
    </alternativeName>
</protein>
<feature type="disulfide bond" description="Redox-active" evidence="17">
    <location>
        <begin position="167"/>
        <end position="169"/>
    </location>
</feature>
<comment type="similarity">
    <text evidence="3 17">Belongs to the QueH family.</text>
</comment>
<evidence type="ECO:0000256" key="10">
    <source>
        <dbReference type="ARBA" id="ARBA00023002"/>
    </source>
</evidence>
<dbReference type="KEGG" id="dvl:Dvul_0320"/>
<evidence type="ECO:0000256" key="3">
    <source>
        <dbReference type="ARBA" id="ARBA00008207"/>
    </source>
</evidence>